<dbReference type="EMBL" id="JAOCZP010000006">
    <property type="protein sequence ID" value="MCT7377061.1"/>
    <property type="molecule type" value="Genomic_DNA"/>
</dbReference>
<gene>
    <name evidence="2" type="ORF">N5A92_18740</name>
</gene>
<comment type="caution">
    <text evidence="2">The sequence shown here is derived from an EMBL/GenBank/DDBJ whole genome shotgun (WGS) entry which is preliminary data.</text>
</comment>
<organism evidence="2 3">
    <name type="scientific">Chelativorans salis</name>
    <dbReference type="NCBI Taxonomy" id="2978478"/>
    <lineage>
        <taxon>Bacteria</taxon>
        <taxon>Pseudomonadati</taxon>
        <taxon>Pseudomonadota</taxon>
        <taxon>Alphaproteobacteria</taxon>
        <taxon>Hyphomicrobiales</taxon>
        <taxon>Phyllobacteriaceae</taxon>
        <taxon>Chelativorans</taxon>
    </lineage>
</organism>
<dbReference type="RefSeq" id="WP_260905405.1">
    <property type="nucleotide sequence ID" value="NZ_JAOCZP010000006.1"/>
</dbReference>
<accession>A0ABT2LR86</accession>
<feature type="compositionally biased region" description="Basic and acidic residues" evidence="1">
    <location>
        <begin position="48"/>
        <end position="59"/>
    </location>
</feature>
<evidence type="ECO:0000313" key="3">
    <source>
        <dbReference type="Proteomes" id="UP001320831"/>
    </source>
</evidence>
<evidence type="ECO:0000256" key="1">
    <source>
        <dbReference type="SAM" id="MobiDB-lite"/>
    </source>
</evidence>
<feature type="region of interest" description="Disordered" evidence="1">
    <location>
        <begin position="48"/>
        <end position="68"/>
    </location>
</feature>
<name>A0ABT2LR86_9HYPH</name>
<evidence type="ECO:0000313" key="2">
    <source>
        <dbReference type="EMBL" id="MCT7377061.1"/>
    </source>
</evidence>
<proteinExistence type="predicted"/>
<keyword evidence="3" id="KW-1185">Reference proteome</keyword>
<sequence>MLSDFDRRQNRDGLWEIYDTVSGEVVVVDGMPLSGLGDREAREAVDHLHTGRMEPDNIHDTQSATKAD</sequence>
<reference evidence="2 3" key="1">
    <citation type="submission" date="2022-09" db="EMBL/GenBank/DDBJ databases">
        <title>Chelativorans salina sp. nov., a novel slightly halophilic bacterium isolated from a saline lake sediment enrichment.</title>
        <authorList>
            <person name="Gao L."/>
            <person name="Fang B.-Z."/>
            <person name="Li W.-J."/>
        </authorList>
    </citation>
    <scope>NUCLEOTIDE SEQUENCE [LARGE SCALE GENOMIC DNA]</scope>
    <source>
        <strain evidence="2 3">EGI FJ00035</strain>
    </source>
</reference>
<dbReference type="Proteomes" id="UP001320831">
    <property type="component" value="Unassembled WGS sequence"/>
</dbReference>
<protein>
    <submittedName>
        <fullName evidence="2">Uncharacterized protein</fullName>
    </submittedName>
</protein>